<dbReference type="InterPro" id="IPR001919">
    <property type="entry name" value="CBD2"/>
</dbReference>
<protein>
    <submittedName>
        <fullName evidence="4">Cellulose binding domain-containing protein</fullName>
    </submittedName>
</protein>
<evidence type="ECO:0000259" key="3">
    <source>
        <dbReference type="PROSITE" id="PS51173"/>
    </source>
</evidence>
<dbReference type="SMART" id="SM00637">
    <property type="entry name" value="CBD_II"/>
    <property type="match status" value="1"/>
</dbReference>
<proteinExistence type="predicted"/>
<accession>A0ABS7BBQ2</accession>
<dbReference type="Gene3D" id="2.60.40.290">
    <property type="match status" value="1"/>
</dbReference>
<keyword evidence="2" id="KW-0812">Transmembrane</keyword>
<feature type="region of interest" description="Disordered" evidence="1">
    <location>
        <begin position="1"/>
        <end position="26"/>
    </location>
</feature>
<feature type="compositionally biased region" description="Basic and acidic residues" evidence="1">
    <location>
        <begin position="11"/>
        <end position="26"/>
    </location>
</feature>
<comment type="caution">
    <text evidence="4">The sequence shown here is derived from an EMBL/GenBank/DDBJ whole genome shotgun (WGS) entry which is preliminary data.</text>
</comment>
<dbReference type="InterPro" id="IPR008965">
    <property type="entry name" value="CBM2/CBM3_carb-bd_dom_sf"/>
</dbReference>
<keyword evidence="2" id="KW-1133">Transmembrane helix</keyword>
<feature type="transmembrane region" description="Helical" evidence="2">
    <location>
        <begin position="80"/>
        <end position="101"/>
    </location>
</feature>
<organism evidence="4 5">
    <name type="scientific">Actinoplanes hulinensis</name>
    <dbReference type="NCBI Taxonomy" id="1144547"/>
    <lineage>
        <taxon>Bacteria</taxon>
        <taxon>Bacillati</taxon>
        <taxon>Actinomycetota</taxon>
        <taxon>Actinomycetes</taxon>
        <taxon>Micromonosporales</taxon>
        <taxon>Micromonosporaceae</taxon>
        <taxon>Actinoplanes</taxon>
    </lineage>
</organism>
<reference evidence="4 5" key="1">
    <citation type="journal article" date="2013" name="Antonie Van Leeuwenhoek">
        <title>Actinoplanes hulinensis sp. nov., a novel actinomycete isolated from soybean root (Glycine max (L.) Merr).</title>
        <authorList>
            <person name="Shen Y."/>
            <person name="Liu C."/>
            <person name="Wang X."/>
            <person name="Zhao J."/>
            <person name="Jia F."/>
            <person name="Zhang Y."/>
            <person name="Wang L."/>
            <person name="Yang D."/>
            <person name="Xiang W."/>
        </authorList>
    </citation>
    <scope>NUCLEOTIDE SEQUENCE [LARGE SCALE GENOMIC DNA]</scope>
    <source>
        <strain evidence="4 5">NEAU-M9</strain>
    </source>
</reference>
<feature type="compositionally biased region" description="Low complexity" evidence="1">
    <location>
        <begin position="132"/>
        <end position="156"/>
    </location>
</feature>
<dbReference type="RefSeq" id="WP_220147695.1">
    <property type="nucleotide sequence ID" value="NZ_JAHXZI010000020.1"/>
</dbReference>
<evidence type="ECO:0000256" key="1">
    <source>
        <dbReference type="SAM" id="MobiDB-lite"/>
    </source>
</evidence>
<dbReference type="Proteomes" id="UP001519863">
    <property type="component" value="Unassembled WGS sequence"/>
</dbReference>
<dbReference type="Pfam" id="PF00553">
    <property type="entry name" value="CBM_2"/>
    <property type="match status" value="1"/>
</dbReference>
<sequence length="280" mass="28005">MIEPPRGVMRHNAEQHRTDPVDDHTAPDLLDQRYDALAAWSESAETMTMAAVRAEPSPAYAPGVEADVPHHAAPSRRARVAVVATAGVAVLAAAATVMTWGGDETETPAVPVAAPVPVESAVETVPPPAPTPSASAVTSPSATPSPSTSPSRSATAKPRLTVPTGRASRSASTAPAGGAPVLSASYGYQFDDTGYRGSVRVSNTGTVAATDWTVALTVPGAETVTVTSGAVTAGQSGSAVTFRPSGAGVPASGSVSFSFTLAPAPTEPPTGCALDGRPCS</sequence>
<evidence type="ECO:0000313" key="5">
    <source>
        <dbReference type="Proteomes" id="UP001519863"/>
    </source>
</evidence>
<keyword evidence="2" id="KW-0472">Membrane</keyword>
<keyword evidence="5" id="KW-1185">Reference proteome</keyword>
<evidence type="ECO:0000313" key="4">
    <source>
        <dbReference type="EMBL" id="MBW6438496.1"/>
    </source>
</evidence>
<feature type="domain" description="CBM2" evidence="3">
    <location>
        <begin position="175"/>
        <end position="280"/>
    </location>
</feature>
<gene>
    <name evidence="4" type="ORF">KZ829_32705</name>
</gene>
<dbReference type="EMBL" id="JAHXZI010000020">
    <property type="protein sequence ID" value="MBW6438496.1"/>
    <property type="molecule type" value="Genomic_DNA"/>
</dbReference>
<dbReference type="SUPFAM" id="SSF49384">
    <property type="entry name" value="Carbohydrate-binding domain"/>
    <property type="match status" value="1"/>
</dbReference>
<evidence type="ECO:0000256" key="2">
    <source>
        <dbReference type="SAM" id="Phobius"/>
    </source>
</evidence>
<dbReference type="InterPro" id="IPR012291">
    <property type="entry name" value="CBM2_carb-bd_dom_sf"/>
</dbReference>
<dbReference type="PROSITE" id="PS51173">
    <property type="entry name" value="CBM2"/>
    <property type="match status" value="1"/>
</dbReference>
<feature type="region of interest" description="Disordered" evidence="1">
    <location>
        <begin position="121"/>
        <end position="178"/>
    </location>
</feature>
<name>A0ABS7BBQ2_9ACTN</name>